<dbReference type="SMART" id="SM00350">
    <property type="entry name" value="MCM"/>
    <property type="match status" value="1"/>
</dbReference>
<name>A0A7S3PIF9_9STRA</name>
<evidence type="ECO:0000256" key="2">
    <source>
        <dbReference type="ARBA" id="ARBA00008010"/>
    </source>
</evidence>
<evidence type="ECO:0000256" key="1">
    <source>
        <dbReference type="ARBA" id="ARBA00004123"/>
    </source>
</evidence>
<dbReference type="Pfam" id="PF00493">
    <property type="entry name" value="MCM"/>
    <property type="match status" value="1"/>
</dbReference>
<keyword evidence="5" id="KW-0347">Helicase</keyword>
<keyword evidence="8" id="KW-0539">Nucleus</keyword>
<dbReference type="GO" id="GO:0005634">
    <property type="term" value="C:nucleus"/>
    <property type="evidence" value="ECO:0007669"/>
    <property type="project" value="UniProtKB-SubCell"/>
</dbReference>
<feature type="region of interest" description="Disordered" evidence="11">
    <location>
        <begin position="103"/>
        <end position="127"/>
    </location>
</feature>
<keyword evidence="5" id="KW-0378">Hydrolase</keyword>
<evidence type="ECO:0000313" key="13">
    <source>
        <dbReference type="EMBL" id="CAE0440386.1"/>
    </source>
</evidence>
<dbReference type="PANTHER" id="PTHR11630:SF43">
    <property type="entry name" value="DNA REPLICATION LICENSING FACTOR MCM6"/>
    <property type="match status" value="1"/>
</dbReference>
<protein>
    <recommendedName>
        <fullName evidence="12">MCM C-terminal AAA(+) ATPase domain-containing protein</fullName>
    </recommendedName>
</protein>
<dbReference type="GO" id="GO:0000727">
    <property type="term" value="P:double-strand break repair via break-induced replication"/>
    <property type="evidence" value="ECO:0007669"/>
    <property type="project" value="TreeGrafter"/>
</dbReference>
<proteinExistence type="inferred from homology"/>
<comment type="similarity">
    <text evidence="2 10">Belongs to the MCM family.</text>
</comment>
<dbReference type="GO" id="GO:0005524">
    <property type="term" value="F:ATP binding"/>
    <property type="evidence" value="ECO:0007669"/>
    <property type="project" value="UniProtKB-KW"/>
</dbReference>
<keyword evidence="4 10" id="KW-0547">Nucleotide-binding</keyword>
<dbReference type="GO" id="GO:1902969">
    <property type="term" value="P:mitotic DNA replication"/>
    <property type="evidence" value="ECO:0007669"/>
    <property type="project" value="TreeGrafter"/>
</dbReference>
<evidence type="ECO:0000256" key="3">
    <source>
        <dbReference type="ARBA" id="ARBA00022705"/>
    </source>
</evidence>
<evidence type="ECO:0000256" key="5">
    <source>
        <dbReference type="ARBA" id="ARBA00022806"/>
    </source>
</evidence>
<dbReference type="InterPro" id="IPR027417">
    <property type="entry name" value="P-loop_NTPase"/>
</dbReference>
<dbReference type="InterPro" id="IPR001208">
    <property type="entry name" value="MCM_dom"/>
</dbReference>
<dbReference type="Gene3D" id="1.20.58.870">
    <property type="match status" value="1"/>
</dbReference>
<dbReference type="Pfam" id="PF17855">
    <property type="entry name" value="MCM_lid"/>
    <property type="match status" value="1"/>
</dbReference>
<keyword evidence="9" id="KW-0131">Cell cycle</keyword>
<evidence type="ECO:0000256" key="11">
    <source>
        <dbReference type="SAM" id="MobiDB-lite"/>
    </source>
</evidence>
<dbReference type="InterPro" id="IPR031327">
    <property type="entry name" value="MCM"/>
</dbReference>
<dbReference type="InterPro" id="IPR041562">
    <property type="entry name" value="MCM_lid"/>
</dbReference>
<keyword evidence="7 10" id="KW-0238">DNA-binding</keyword>
<dbReference type="PRINTS" id="PR01657">
    <property type="entry name" value="MCMFAMILY"/>
</dbReference>
<organism evidence="13">
    <name type="scientific">Aplanochytrium stocchinoi</name>
    <dbReference type="NCBI Taxonomy" id="215587"/>
    <lineage>
        <taxon>Eukaryota</taxon>
        <taxon>Sar</taxon>
        <taxon>Stramenopiles</taxon>
        <taxon>Bigyra</taxon>
        <taxon>Labyrinthulomycetes</taxon>
        <taxon>Thraustochytrida</taxon>
        <taxon>Thraustochytriidae</taxon>
        <taxon>Aplanochytrium</taxon>
    </lineage>
</organism>
<dbReference type="EMBL" id="HBIN01013912">
    <property type="protein sequence ID" value="CAE0440386.1"/>
    <property type="molecule type" value="Transcribed_RNA"/>
</dbReference>
<dbReference type="PROSITE" id="PS50051">
    <property type="entry name" value="MCM_2"/>
    <property type="match status" value="1"/>
</dbReference>
<sequence length="389" mass="44587">MDDMDQVAIHEAMEQQTISITKAGIQATLNARTSVLAAANPIHGRYDRSKTLKANLTLSPAIMSRFDLFFVVLDECDEVQDRIIAEHIVRVHQKRVASLLKNQGTNSDNVNNDDVETKTSGVFDDDEDTMDAEYPENTQTQQQPQTFSTEQLQSYIRYARTIDPLLPPDIQPKLVECYRKLREGDNVGQNRTAYRITVRQLEALIRLAEALARLHLDDRVRPRYVEWAYHLLKTSIVSVSMSDITFNDPGLEAMPGSGIRSKSNNNDSDSDSNDEEEDEEEDGTSRQRITYDEFENYKNLIVLFIRRQQSEIASVADVVKYVLSVSDDISSEHQLMGRRMLINRIINKMLQDSIVLEAPEEKDQEPQDEEDEDFPIEKKKIVVHPNYYV</sequence>
<dbReference type="Pfam" id="PF18263">
    <property type="entry name" value="WHD_MCM6"/>
    <property type="match status" value="1"/>
</dbReference>
<keyword evidence="3" id="KW-0235">DNA replication</keyword>
<accession>A0A7S3PIF9</accession>
<evidence type="ECO:0000256" key="8">
    <source>
        <dbReference type="ARBA" id="ARBA00023242"/>
    </source>
</evidence>
<gene>
    <name evidence="13" type="ORF">ASTO00021_LOCUS10520</name>
</gene>
<dbReference type="GO" id="GO:0042555">
    <property type="term" value="C:MCM complex"/>
    <property type="evidence" value="ECO:0007669"/>
    <property type="project" value="TreeGrafter"/>
</dbReference>
<feature type="region of interest" description="Disordered" evidence="11">
    <location>
        <begin position="357"/>
        <end position="377"/>
    </location>
</feature>
<dbReference type="GO" id="GO:0003697">
    <property type="term" value="F:single-stranded DNA binding"/>
    <property type="evidence" value="ECO:0007669"/>
    <property type="project" value="TreeGrafter"/>
</dbReference>
<reference evidence="13" key="1">
    <citation type="submission" date="2021-01" db="EMBL/GenBank/DDBJ databases">
        <authorList>
            <person name="Corre E."/>
            <person name="Pelletier E."/>
            <person name="Niang G."/>
            <person name="Scheremetjew M."/>
            <person name="Finn R."/>
            <person name="Kale V."/>
            <person name="Holt S."/>
            <person name="Cochrane G."/>
            <person name="Meng A."/>
            <person name="Brown T."/>
            <person name="Cohen L."/>
        </authorList>
    </citation>
    <scope>NUCLEOTIDE SEQUENCE</scope>
    <source>
        <strain evidence="13">GSBS06</strain>
    </source>
</reference>
<feature type="compositionally biased region" description="Polar residues" evidence="11">
    <location>
        <begin position="103"/>
        <end position="112"/>
    </location>
</feature>
<evidence type="ECO:0000256" key="9">
    <source>
        <dbReference type="ARBA" id="ARBA00023306"/>
    </source>
</evidence>
<evidence type="ECO:0000256" key="10">
    <source>
        <dbReference type="RuleBase" id="RU004070"/>
    </source>
</evidence>
<evidence type="ECO:0000259" key="12">
    <source>
        <dbReference type="PROSITE" id="PS50051"/>
    </source>
</evidence>
<dbReference type="GO" id="GO:1990518">
    <property type="term" value="F:single-stranded 3'-5' DNA helicase activity"/>
    <property type="evidence" value="ECO:0007669"/>
    <property type="project" value="TreeGrafter"/>
</dbReference>
<feature type="region of interest" description="Disordered" evidence="11">
    <location>
        <begin position="253"/>
        <end position="289"/>
    </location>
</feature>
<dbReference type="PANTHER" id="PTHR11630">
    <property type="entry name" value="DNA REPLICATION LICENSING FACTOR MCM FAMILY MEMBER"/>
    <property type="match status" value="1"/>
</dbReference>
<evidence type="ECO:0000256" key="7">
    <source>
        <dbReference type="ARBA" id="ARBA00023125"/>
    </source>
</evidence>
<keyword evidence="6 10" id="KW-0067">ATP-binding</keyword>
<evidence type="ECO:0000256" key="6">
    <source>
        <dbReference type="ARBA" id="ARBA00022840"/>
    </source>
</evidence>
<dbReference type="Gene3D" id="3.40.50.300">
    <property type="entry name" value="P-loop containing nucleotide triphosphate hydrolases"/>
    <property type="match status" value="1"/>
</dbReference>
<evidence type="ECO:0000256" key="4">
    <source>
        <dbReference type="ARBA" id="ARBA00022741"/>
    </source>
</evidence>
<feature type="compositionally biased region" description="Acidic residues" evidence="11">
    <location>
        <begin position="268"/>
        <end position="282"/>
    </location>
</feature>
<dbReference type="AlphaFoldDB" id="A0A7S3PIF9"/>
<feature type="domain" description="MCM C-terminal AAA(+) ATPase" evidence="12">
    <location>
        <begin position="1"/>
        <end position="88"/>
    </location>
</feature>
<dbReference type="SUPFAM" id="SSF52540">
    <property type="entry name" value="P-loop containing nucleoside triphosphate hydrolases"/>
    <property type="match status" value="1"/>
</dbReference>
<comment type="subcellular location">
    <subcellularLocation>
        <location evidence="1">Nucleus</location>
    </subcellularLocation>
</comment>
<dbReference type="InterPro" id="IPR041024">
    <property type="entry name" value="Mcm6_C"/>
</dbReference>